<proteinExistence type="predicted"/>
<dbReference type="InterPro" id="IPR007844">
    <property type="entry name" value="AsmA"/>
</dbReference>
<feature type="region of interest" description="Disordered" evidence="1">
    <location>
        <begin position="1224"/>
        <end position="1300"/>
    </location>
</feature>
<dbReference type="InterPro" id="IPR052894">
    <property type="entry name" value="AsmA-related"/>
</dbReference>
<evidence type="ECO:0000259" key="2">
    <source>
        <dbReference type="Pfam" id="PF05170"/>
    </source>
</evidence>
<protein>
    <submittedName>
        <fullName evidence="3">AsmA family protein</fullName>
    </submittedName>
</protein>
<dbReference type="PANTHER" id="PTHR30441:SF4">
    <property type="entry name" value="PROTEIN ASMA"/>
    <property type="match status" value="1"/>
</dbReference>
<evidence type="ECO:0000256" key="1">
    <source>
        <dbReference type="SAM" id="MobiDB-lite"/>
    </source>
</evidence>
<gene>
    <name evidence="3" type="ORF">OEG84_00530</name>
</gene>
<keyword evidence="4" id="KW-1185">Reference proteome</keyword>
<organism evidence="3 4">
    <name type="scientific">Hoeflea algicola</name>
    <dbReference type="NCBI Taxonomy" id="2983763"/>
    <lineage>
        <taxon>Bacteria</taxon>
        <taxon>Pseudomonadati</taxon>
        <taxon>Pseudomonadota</taxon>
        <taxon>Alphaproteobacteria</taxon>
        <taxon>Hyphomicrobiales</taxon>
        <taxon>Rhizobiaceae</taxon>
        <taxon>Hoeflea</taxon>
    </lineage>
</organism>
<name>A0ABT3Z4J9_9HYPH</name>
<dbReference type="InterPro" id="IPR017023">
    <property type="entry name" value="UCP034039"/>
</dbReference>
<feature type="region of interest" description="Disordered" evidence="1">
    <location>
        <begin position="629"/>
        <end position="658"/>
    </location>
</feature>
<dbReference type="EMBL" id="JAOVZR010000001">
    <property type="protein sequence ID" value="MCY0146241.1"/>
    <property type="molecule type" value="Genomic_DNA"/>
</dbReference>
<dbReference type="PIRSF" id="PIRSF034039">
    <property type="entry name" value="UCP034039"/>
    <property type="match status" value="1"/>
</dbReference>
<feature type="domain" description="AsmA" evidence="2">
    <location>
        <begin position="2"/>
        <end position="164"/>
    </location>
</feature>
<dbReference type="Pfam" id="PF05170">
    <property type="entry name" value="AsmA"/>
    <property type="match status" value="1"/>
</dbReference>
<reference evidence="3" key="1">
    <citation type="submission" date="2022-10" db="EMBL/GenBank/DDBJ databases">
        <title>Hoeflea sp. G2-23, isolated from marine algae.</title>
        <authorList>
            <person name="Kristyanto S."/>
            <person name="Kim J.M."/>
            <person name="Jeon C.O."/>
        </authorList>
    </citation>
    <scope>NUCLEOTIDE SEQUENCE</scope>
    <source>
        <strain evidence="3">G2-23</strain>
    </source>
</reference>
<feature type="compositionally biased region" description="Basic and acidic residues" evidence="1">
    <location>
        <begin position="1233"/>
        <end position="1257"/>
    </location>
</feature>
<sequence length="1300" mass="135845">MLVLALFAALIAPYFIDWTSYRTAFEAEASRIIGQPVKVHGDADARLLPFPSVTFSDVTVGGDAQPAMTISRFSMDAELAPFLSGEVLIFDMRIEAPKAVVRILEDGTLDWALKRKPARPGDLVVLENVSIKNADITVVDEQNGRTHRLRGINAQVSAGSLSGPWSIEAEGEIEGHRGGVSISTGSALADGSIRMRMKLAPDEWPVLLEAEGEARIKDNKPLYDGLFTFTALSSGTGEGANPARPLIVAKGDFAATDERLAIEEWRAEIGLSDDPYVVTGQATIDTGPDPDFLLIADGQQIDMDRLGEEQADAGENSAPVPLEQRLALLNTLINRLPPPPLPGRISLILPAIVAGDTTLREIRLNARPDGNAWLIDKFSANLPGRTTVEARGRLMSGASASFDGTLTVASTQPSGLANWLVGDVDPVIRRLNAAGFSANVSLSAQLQRFEALEIAVGPAILKGRMERHLPAEGAPSLSIELAGDTFDVDAVRALALLVDADGGAVGPLTDYNVAARLKADILTVGDYQIGGVDTSFFWRDQRLTVENMAFADLAGASGAFTAALAGPLEAPSGTVDGQVSAESAAGLFELADRLSGGHALVRRLAANSFAFDDLSAKLKLDLAPDSGPELTLEGQSGGSGFSLRASGTGLRPGGDGPRTVSLDIDNPEAYRILEQAGFAVLPYEGEGPAALKLNVSGGADNGDLAIDATFTSGSTVLSLDGNGAMPAAGPLTGLFSLGVESGDIEPFAVMFGLSLPQVGVGLPASLTARLAMNGEQSVLSEIDGAAGGNGFSGQLSFDRSASPLAGTGALHVERADLEWLSALSLGPSLTGSDGATWSSEPFLPPALDQPDMQIVLKADLIELGRAGSARNFTSELTTGAGVMILANAEADWFGGRLGGNLSLTNANGSVFLSGRVSSTGVDLAAVERAIRGSAVLSGGIDISASVEGTGKSMGEVAASLAGGGELAANDLVINEIDPGAFARILGAADREGFKIETDTVGDMVAGFMTGGEMRAKSLALPFTLTGGVMRFSTAEIDGERARLAGDARVDLLGLKLESDWRLSFEPGVEAIAGGDPSVVFALAGLLVDPALSIDATQMTNYLSMRAFERERRKVELLQAGVVEKQRLRREVALLKERAAQRKARAEAEQAAQRAIEEINRQAQAEAAQLAEEQARQAAEAEAAAKAAEKVRAEQQAIADEQARREAAEQAARLAEENVQKAREAEAAAAAKTEAQRAAEEAAREKARQAPAVERRTLPDPVADPPSALANEPPPQGLPELQFEDLPGVNDPIRSLIAPDG</sequence>
<feature type="region of interest" description="Disordered" evidence="1">
    <location>
        <begin position="1196"/>
        <end position="1215"/>
    </location>
</feature>
<feature type="compositionally biased region" description="Basic and acidic residues" evidence="1">
    <location>
        <begin position="1200"/>
        <end position="1215"/>
    </location>
</feature>
<evidence type="ECO:0000313" key="3">
    <source>
        <dbReference type="EMBL" id="MCY0146241.1"/>
    </source>
</evidence>
<dbReference type="Proteomes" id="UP001073227">
    <property type="component" value="Unassembled WGS sequence"/>
</dbReference>
<dbReference type="PANTHER" id="PTHR30441">
    <property type="entry name" value="DUF748 DOMAIN-CONTAINING PROTEIN"/>
    <property type="match status" value="1"/>
</dbReference>
<comment type="caution">
    <text evidence="3">The sequence shown here is derived from an EMBL/GenBank/DDBJ whole genome shotgun (WGS) entry which is preliminary data.</text>
</comment>
<evidence type="ECO:0000313" key="4">
    <source>
        <dbReference type="Proteomes" id="UP001073227"/>
    </source>
</evidence>
<accession>A0ABT3Z4J9</accession>